<dbReference type="Proteomes" id="UP000077248">
    <property type="component" value="Unassembled WGS sequence"/>
</dbReference>
<dbReference type="InterPro" id="IPR013830">
    <property type="entry name" value="SGNH_hydro"/>
</dbReference>
<dbReference type="SUPFAM" id="SSF52266">
    <property type="entry name" value="SGNH hydrolase"/>
    <property type="match status" value="1"/>
</dbReference>
<proteinExistence type="predicted"/>
<protein>
    <submittedName>
        <fullName evidence="2">SGNH hydrolase</fullName>
    </submittedName>
</protein>
<dbReference type="RefSeq" id="XP_018382116.1">
    <property type="nucleotide sequence ID" value="XM_018527741.1"/>
</dbReference>
<gene>
    <name evidence="2" type="ORF">CC77DRAFT_1053334</name>
</gene>
<dbReference type="PANTHER" id="PTHR43784:SF2">
    <property type="entry name" value="GDSL-LIKE LIPASE_ACYLHYDROLASE, PUTATIVE (AFU_ORTHOLOGUE AFUA_2G00820)-RELATED"/>
    <property type="match status" value="1"/>
</dbReference>
<feature type="domain" description="SGNH hydrolase-type esterase" evidence="1">
    <location>
        <begin position="177"/>
        <end position="373"/>
    </location>
</feature>
<dbReference type="GO" id="GO:0016787">
    <property type="term" value="F:hydrolase activity"/>
    <property type="evidence" value="ECO:0007669"/>
    <property type="project" value="UniProtKB-KW"/>
</dbReference>
<dbReference type="PANTHER" id="PTHR43784">
    <property type="entry name" value="GDSL-LIKE LIPASE/ACYLHYDROLASE, PUTATIVE (AFU_ORTHOLOGUE AFUA_2G00820)-RELATED"/>
    <property type="match status" value="1"/>
</dbReference>
<sequence>MSANSPQSWVAGWYAAPQRMLSAGLAGRGLRQLVHLKASGQAIRLRLSNRYGNEPVTLADVFVARSIHGPMVSNHSVPLMFSGQTNVVLDAGADVTSDPVSMDVEAFSVLAISFRLEKGDALTGHMVSSQTSYISSMEPFQFPAELSSMEYPLSTSSWWLITGIDVLASTHLNAVVAFGSSTTDGAGSTPNTNGRWPDYLARRLKEAGGSQYMAVINAGLSGNQLTSSDNQNFSQLGGVRIPEFMLGEAGLVRYEWDLASQSGATDLILHIGSNDLRAGVNAASIIDGLKQIIQNARMHYRKVFGTTILPGGYTKEQNEQRKIVNDWVSGEGNQLFDATFDMASTLPAQTDEAKLDPAYDSGDGIHPNNNGTQYIRSSNAKYSLLQLVSFPKHRIDTFSFANRLHTFHGSEVLHQRRVLRVLLLHRKPIRTTPAIEWQKICIHSRKRISHCMHALELFLDDGITPLNLSSALLTYLAVCSLVVNEIVRTEEGEVALRMQISGKKVEPFVRAHDIKIRASKELLVGNQLRDGGHDGWHLGDCFAIHMQERYSAFWIEVEKLSGEALHDIDNLSRERKSGLFQQNMGSCTAGPWGVKQSNFV</sequence>
<name>A0A177DAG0_ALTAL</name>
<dbReference type="GeneID" id="29113335"/>
<evidence type="ECO:0000313" key="2">
    <source>
        <dbReference type="EMBL" id="OAG16695.1"/>
    </source>
</evidence>
<accession>A0A177DAG0</accession>
<reference evidence="2 3" key="1">
    <citation type="submission" date="2016-05" db="EMBL/GenBank/DDBJ databases">
        <title>Comparative analysis of secretome profiles of manganese(II)-oxidizing ascomycete fungi.</title>
        <authorList>
            <consortium name="DOE Joint Genome Institute"/>
            <person name="Zeiner C.A."/>
            <person name="Purvine S.O."/>
            <person name="Zink E.M."/>
            <person name="Wu S."/>
            <person name="Pasa-Tolic L."/>
            <person name="Chaput D.L."/>
            <person name="Haridas S."/>
            <person name="Grigoriev I.V."/>
            <person name="Santelli C.M."/>
            <person name="Hansel C.M."/>
        </authorList>
    </citation>
    <scope>NUCLEOTIDE SEQUENCE [LARGE SCALE GENOMIC DNA]</scope>
    <source>
        <strain evidence="2 3">SRC1lrK2f</strain>
    </source>
</reference>
<keyword evidence="2" id="KW-0378">Hydrolase</keyword>
<dbReference type="STRING" id="5599.A0A177DAG0"/>
<dbReference type="InterPro" id="IPR053140">
    <property type="entry name" value="GDSL_Rv0518-like"/>
</dbReference>
<evidence type="ECO:0000259" key="1">
    <source>
        <dbReference type="Pfam" id="PF13472"/>
    </source>
</evidence>
<organism evidence="2 3">
    <name type="scientific">Alternaria alternata</name>
    <name type="common">Alternaria rot fungus</name>
    <name type="synonym">Torula alternata</name>
    <dbReference type="NCBI Taxonomy" id="5599"/>
    <lineage>
        <taxon>Eukaryota</taxon>
        <taxon>Fungi</taxon>
        <taxon>Dikarya</taxon>
        <taxon>Ascomycota</taxon>
        <taxon>Pezizomycotina</taxon>
        <taxon>Dothideomycetes</taxon>
        <taxon>Pleosporomycetidae</taxon>
        <taxon>Pleosporales</taxon>
        <taxon>Pleosporineae</taxon>
        <taxon>Pleosporaceae</taxon>
        <taxon>Alternaria</taxon>
        <taxon>Alternaria sect. Alternaria</taxon>
        <taxon>Alternaria alternata complex</taxon>
    </lineage>
</organism>
<evidence type="ECO:0000313" key="3">
    <source>
        <dbReference type="Proteomes" id="UP000077248"/>
    </source>
</evidence>
<dbReference type="EMBL" id="KV441489">
    <property type="protein sequence ID" value="OAG16695.1"/>
    <property type="molecule type" value="Genomic_DNA"/>
</dbReference>
<dbReference type="Pfam" id="PF13472">
    <property type="entry name" value="Lipase_GDSL_2"/>
    <property type="match status" value="1"/>
</dbReference>
<keyword evidence="3" id="KW-1185">Reference proteome</keyword>
<dbReference type="InterPro" id="IPR036514">
    <property type="entry name" value="SGNH_hydro_sf"/>
</dbReference>
<dbReference type="VEuPathDB" id="FungiDB:CC77DRAFT_1053334"/>
<dbReference type="KEGG" id="aalt:CC77DRAFT_1053334"/>
<dbReference type="AlphaFoldDB" id="A0A177DAG0"/>
<dbReference type="Gene3D" id="3.40.50.1110">
    <property type="entry name" value="SGNH hydrolase"/>
    <property type="match status" value="1"/>
</dbReference>